<feature type="transmembrane region" description="Helical" evidence="1">
    <location>
        <begin position="34"/>
        <end position="57"/>
    </location>
</feature>
<accession>A0A0A9HSV1</accession>
<organism evidence="2">
    <name type="scientific">Arundo donax</name>
    <name type="common">Giant reed</name>
    <name type="synonym">Donax arundinaceus</name>
    <dbReference type="NCBI Taxonomy" id="35708"/>
    <lineage>
        <taxon>Eukaryota</taxon>
        <taxon>Viridiplantae</taxon>
        <taxon>Streptophyta</taxon>
        <taxon>Embryophyta</taxon>
        <taxon>Tracheophyta</taxon>
        <taxon>Spermatophyta</taxon>
        <taxon>Magnoliopsida</taxon>
        <taxon>Liliopsida</taxon>
        <taxon>Poales</taxon>
        <taxon>Poaceae</taxon>
        <taxon>PACMAD clade</taxon>
        <taxon>Arundinoideae</taxon>
        <taxon>Arundineae</taxon>
        <taxon>Arundo</taxon>
    </lineage>
</organism>
<keyword evidence="1" id="KW-1133">Transmembrane helix</keyword>
<reference evidence="2" key="2">
    <citation type="journal article" date="2015" name="Data Brief">
        <title>Shoot transcriptome of the giant reed, Arundo donax.</title>
        <authorList>
            <person name="Barrero R.A."/>
            <person name="Guerrero F.D."/>
            <person name="Moolhuijzen P."/>
            <person name="Goolsby J.A."/>
            <person name="Tidwell J."/>
            <person name="Bellgard S.E."/>
            <person name="Bellgard M.I."/>
        </authorList>
    </citation>
    <scope>NUCLEOTIDE SEQUENCE</scope>
    <source>
        <tissue evidence="2">Shoot tissue taken approximately 20 cm above the soil surface</tissue>
    </source>
</reference>
<evidence type="ECO:0000256" key="1">
    <source>
        <dbReference type="SAM" id="Phobius"/>
    </source>
</evidence>
<reference evidence="2" key="1">
    <citation type="submission" date="2014-09" db="EMBL/GenBank/DDBJ databases">
        <authorList>
            <person name="Magalhaes I.L.F."/>
            <person name="Oliveira U."/>
            <person name="Santos F.R."/>
            <person name="Vidigal T.H.D.A."/>
            <person name="Brescovit A.D."/>
            <person name="Santos A.J."/>
        </authorList>
    </citation>
    <scope>NUCLEOTIDE SEQUENCE</scope>
    <source>
        <tissue evidence="2">Shoot tissue taken approximately 20 cm above the soil surface</tissue>
    </source>
</reference>
<keyword evidence="1" id="KW-0472">Membrane</keyword>
<dbReference type="AlphaFoldDB" id="A0A0A9HSV1"/>
<evidence type="ECO:0000313" key="2">
    <source>
        <dbReference type="EMBL" id="JAE35988.1"/>
    </source>
</evidence>
<name>A0A0A9HSV1_ARUDO</name>
<protein>
    <submittedName>
        <fullName evidence="2">Uncharacterized protein</fullName>
    </submittedName>
</protein>
<sequence>MFSFSLNLLLNLSMQSAFSPYSFSLAVMPHSFSLVVMPCSFSLVVLPCSFAVPYSILHFCFSFHE</sequence>
<dbReference type="EMBL" id="GBRH01161908">
    <property type="protein sequence ID" value="JAE35988.1"/>
    <property type="molecule type" value="Transcribed_RNA"/>
</dbReference>
<keyword evidence="1" id="KW-0812">Transmembrane</keyword>
<proteinExistence type="predicted"/>